<protein>
    <submittedName>
        <fullName evidence="2">RCG20923</fullName>
    </submittedName>
</protein>
<gene>
    <name evidence="2" type="ORF">rCG_20923</name>
</gene>
<dbReference type="Proteomes" id="UP000234681">
    <property type="component" value="Chromosome 6"/>
</dbReference>
<accession>A6JEE4</accession>
<evidence type="ECO:0000313" key="3">
    <source>
        <dbReference type="Proteomes" id="UP000234681"/>
    </source>
</evidence>
<dbReference type="AlphaFoldDB" id="A6JEE4"/>
<feature type="compositionally biased region" description="Basic and acidic residues" evidence="1">
    <location>
        <begin position="59"/>
        <end position="72"/>
    </location>
</feature>
<evidence type="ECO:0000313" key="2">
    <source>
        <dbReference type="EMBL" id="EDL81688.1"/>
    </source>
</evidence>
<dbReference type="EMBL" id="CH473982">
    <property type="protein sequence ID" value="EDL81688.1"/>
    <property type="molecule type" value="Genomic_DNA"/>
</dbReference>
<reference evidence="3" key="1">
    <citation type="submission" date="2005-09" db="EMBL/GenBank/DDBJ databases">
        <authorList>
            <person name="Mural R.J."/>
            <person name="Li P.W."/>
            <person name="Adams M.D."/>
            <person name="Amanatides P.G."/>
            <person name="Baden-Tillson H."/>
            <person name="Barnstead M."/>
            <person name="Chin S.H."/>
            <person name="Dew I."/>
            <person name="Evans C.A."/>
            <person name="Ferriera S."/>
            <person name="Flanigan M."/>
            <person name="Fosler C."/>
            <person name="Glodek A."/>
            <person name="Gu Z."/>
            <person name="Holt R.A."/>
            <person name="Jennings D."/>
            <person name="Kraft C.L."/>
            <person name="Lu F."/>
            <person name="Nguyen T."/>
            <person name="Nusskern D.R."/>
            <person name="Pfannkoch C.M."/>
            <person name="Sitter C."/>
            <person name="Sutton G.G."/>
            <person name="Venter J.C."/>
            <person name="Wang Z."/>
            <person name="Woodage T."/>
            <person name="Zheng X.H."/>
            <person name="Zhong F."/>
        </authorList>
    </citation>
    <scope>NUCLEOTIDE SEQUENCE [LARGE SCALE GENOMIC DNA]</scope>
    <source>
        <strain>BN</strain>
        <strain evidence="3">Sprague-Dawley</strain>
    </source>
</reference>
<sequence length="72" mass="8450">MNNSTMAAFRVQFWLRIAHERSEPAVQRRPWISQALPWLLANCMPSKWRPTRACSETSQPRHQEKENETQAG</sequence>
<name>A6JEE4_RAT</name>
<feature type="region of interest" description="Disordered" evidence="1">
    <location>
        <begin position="50"/>
        <end position="72"/>
    </location>
</feature>
<proteinExistence type="predicted"/>
<organism evidence="2 3">
    <name type="scientific">Rattus norvegicus</name>
    <name type="common">Rat</name>
    <dbReference type="NCBI Taxonomy" id="10116"/>
    <lineage>
        <taxon>Eukaryota</taxon>
        <taxon>Metazoa</taxon>
        <taxon>Chordata</taxon>
        <taxon>Craniata</taxon>
        <taxon>Vertebrata</taxon>
        <taxon>Euteleostomi</taxon>
        <taxon>Mammalia</taxon>
        <taxon>Eutheria</taxon>
        <taxon>Euarchontoglires</taxon>
        <taxon>Glires</taxon>
        <taxon>Rodentia</taxon>
        <taxon>Myomorpha</taxon>
        <taxon>Muroidea</taxon>
        <taxon>Muridae</taxon>
        <taxon>Murinae</taxon>
        <taxon>Rattus</taxon>
    </lineage>
</organism>
<evidence type="ECO:0000256" key="1">
    <source>
        <dbReference type="SAM" id="MobiDB-lite"/>
    </source>
</evidence>